<organism evidence="1 2">
    <name type="scientific">Rhodoferax lithotrophicus</name>
    <dbReference type="NCBI Taxonomy" id="2798804"/>
    <lineage>
        <taxon>Bacteria</taxon>
        <taxon>Pseudomonadati</taxon>
        <taxon>Pseudomonadota</taxon>
        <taxon>Betaproteobacteria</taxon>
        <taxon>Burkholderiales</taxon>
        <taxon>Comamonadaceae</taxon>
        <taxon>Rhodoferax</taxon>
    </lineage>
</organism>
<dbReference type="EMBL" id="AP024238">
    <property type="protein sequence ID" value="BCO28509.1"/>
    <property type="molecule type" value="Genomic_DNA"/>
</dbReference>
<keyword evidence="2" id="KW-1185">Reference proteome</keyword>
<evidence type="ECO:0000313" key="2">
    <source>
        <dbReference type="Proteomes" id="UP000824366"/>
    </source>
</evidence>
<protein>
    <recommendedName>
        <fullName evidence="3">MFS transporter</fullName>
    </recommendedName>
</protein>
<name>A0ABN6D8Z1_9BURK</name>
<evidence type="ECO:0000313" key="1">
    <source>
        <dbReference type="EMBL" id="BCO28509.1"/>
    </source>
</evidence>
<gene>
    <name evidence="1" type="ORF">MIZ03_3415</name>
</gene>
<sequence length="52" mass="5197">MSPGPSGLLLDSAASDTQRTLLIVVAIVAIFKDSLSQTAPGVVIGACDRALG</sequence>
<proteinExistence type="predicted"/>
<accession>A0ABN6D8Z1</accession>
<evidence type="ECO:0008006" key="3">
    <source>
        <dbReference type="Google" id="ProtNLM"/>
    </source>
</evidence>
<reference evidence="1 2" key="1">
    <citation type="journal article" date="2021" name="Microbiol. Spectr.">
        <title>A Single Bacterium Capable of Oxidation and Reduction of Iron at Circumneutral pH.</title>
        <authorList>
            <person name="Kato S."/>
            <person name="Ohkuma M."/>
        </authorList>
    </citation>
    <scope>NUCLEOTIDE SEQUENCE [LARGE SCALE GENOMIC DNA]</scope>
    <source>
        <strain evidence="1 2">MIZ03</strain>
    </source>
</reference>
<dbReference type="Proteomes" id="UP000824366">
    <property type="component" value="Chromosome"/>
</dbReference>